<dbReference type="SUPFAM" id="SSF48452">
    <property type="entry name" value="TPR-like"/>
    <property type="match status" value="1"/>
</dbReference>
<organism evidence="2">
    <name type="scientific">marine metagenome</name>
    <dbReference type="NCBI Taxonomy" id="408172"/>
    <lineage>
        <taxon>unclassified sequences</taxon>
        <taxon>metagenomes</taxon>
        <taxon>ecological metagenomes</taxon>
    </lineage>
</organism>
<dbReference type="Gene3D" id="1.25.40.10">
    <property type="entry name" value="Tetratricopeptide repeat domain"/>
    <property type="match status" value="2"/>
</dbReference>
<dbReference type="InterPro" id="IPR011990">
    <property type="entry name" value="TPR-like_helical_dom_sf"/>
</dbReference>
<dbReference type="InterPro" id="IPR017850">
    <property type="entry name" value="Alkaline_phosphatase_core_sf"/>
</dbReference>
<dbReference type="EMBL" id="UINC01007216">
    <property type="protein sequence ID" value="SVA32086.1"/>
    <property type="molecule type" value="Genomic_DNA"/>
</dbReference>
<dbReference type="PANTHER" id="PTHR43751:SF3">
    <property type="entry name" value="SULFATASE N-TERMINAL DOMAIN-CONTAINING PROTEIN"/>
    <property type="match status" value="1"/>
</dbReference>
<dbReference type="PANTHER" id="PTHR43751">
    <property type="entry name" value="SULFATASE"/>
    <property type="match status" value="1"/>
</dbReference>
<dbReference type="AlphaFoldDB" id="A0A381UVB9"/>
<gene>
    <name evidence="2" type="ORF">METZ01_LOCUS84940</name>
</gene>
<sequence>MLAESFQKAGYETGAFVAAYVLHSHWGLNRGFDLYNDDGVHGVDDLGSGSKLERRGDEVVTAALPWLLQERDSPFFGWVHLYDPHAPYDAPEPWGTQFADEPYDGEVSFTDSVVGNLLEEIENAGLLENTIVVITADHGEDLQDHGELGHGLFIYDTTVRVPLLLRLPDLAAAGMVVDDQVRLVDVAPTLLELTGLPLPENVTGHSVASFISGTGTARPAYSETMFPRWHLGWQELYALRDGGYKYILAPRPELYDLRSDPEELNNLAGDMPDVAAEMRERIESLGAQVDASTRSVASDNVTKSLRALGYIGTAPSNLGTGPLPDPKDKVEVYAMMVEADSLMSELRYSEAITLLEKVIGLDPRLVDAHAELGKALALTDDYEGAEKGFLAALELRPDYVSVLAELGVVHRRLGEIDLARSDFEAVLELDPRNSNSLFNLGEMELEAGNPAAALRRFDLVLDFFDEPAAPHFAAGVASYELGDFRRAHEEFEFVAT</sequence>
<protein>
    <recommendedName>
        <fullName evidence="1">Sulfatase N-terminal domain-containing protein</fullName>
    </recommendedName>
</protein>
<dbReference type="InterPro" id="IPR052701">
    <property type="entry name" value="GAG_Ulvan_Degrading_Sulfatases"/>
</dbReference>
<dbReference type="PROSITE" id="PS50005">
    <property type="entry name" value="TPR"/>
    <property type="match status" value="2"/>
</dbReference>
<dbReference type="Pfam" id="PF14559">
    <property type="entry name" value="TPR_19"/>
    <property type="match status" value="1"/>
</dbReference>
<dbReference type="Pfam" id="PF00884">
    <property type="entry name" value="Sulfatase"/>
    <property type="match status" value="1"/>
</dbReference>
<dbReference type="InterPro" id="IPR000917">
    <property type="entry name" value="Sulfatase_N"/>
</dbReference>
<feature type="non-terminal residue" evidence="2">
    <location>
        <position position="496"/>
    </location>
</feature>
<dbReference type="SUPFAM" id="SSF53649">
    <property type="entry name" value="Alkaline phosphatase-like"/>
    <property type="match status" value="1"/>
</dbReference>
<dbReference type="InterPro" id="IPR019734">
    <property type="entry name" value="TPR_rpt"/>
</dbReference>
<evidence type="ECO:0000313" key="2">
    <source>
        <dbReference type="EMBL" id="SVA32086.1"/>
    </source>
</evidence>
<dbReference type="Gene3D" id="3.40.720.10">
    <property type="entry name" value="Alkaline Phosphatase, subunit A"/>
    <property type="match status" value="2"/>
</dbReference>
<feature type="domain" description="Sulfatase N-terminal" evidence="1">
    <location>
        <begin position="2"/>
        <end position="195"/>
    </location>
</feature>
<name>A0A381UVB9_9ZZZZ</name>
<proteinExistence type="predicted"/>
<evidence type="ECO:0000259" key="1">
    <source>
        <dbReference type="Pfam" id="PF00884"/>
    </source>
</evidence>
<accession>A0A381UVB9</accession>
<dbReference type="SMART" id="SM00028">
    <property type="entry name" value="TPR"/>
    <property type="match status" value="4"/>
</dbReference>
<dbReference type="Pfam" id="PF13432">
    <property type="entry name" value="TPR_16"/>
    <property type="match status" value="1"/>
</dbReference>
<dbReference type="CDD" id="cd16148">
    <property type="entry name" value="sulfatase_like"/>
    <property type="match status" value="1"/>
</dbReference>
<reference evidence="2" key="1">
    <citation type="submission" date="2018-05" db="EMBL/GenBank/DDBJ databases">
        <authorList>
            <person name="Lanie J.A."/>
            <person name="Ng W.-L."/>
            <person name="Kazmierczak K.M."/>
            <person name="Andrzejewski T.M."/>
            <person name="Davidsen T.M."/>
            <person name="Wayne K.J."/>
            <person name="Tettelin H."/>
            <person name="Glass J.I."/>
            <person name="Rusch D."/>
            <person name="Podicherti R."/>
            <person name="Tsui H.-C.T."/>
            <person name="Winkler M.E."/>
        </authorList>
    </citation>
    <scope>NUCLEOTIDE SEQUENCE</scope>
</reference>